<name>A0A919BIG5_9GAMM</name>
<dbReference type="InterPro" id="IPR036890">
    <property type="entry name" value="HATPase_C_sf"/>
</dbReference>
<dbReference type="Gene3D" id="3.40.50.2300">
    <property type="match status" value="1"/>
</dbReference>
<dbReference type="RefSeq" id="WP_189770375.1">
    <property type="nucleotide sequence ID" value="NZ_BNCK01000004.1"/>
</dbReference>
<dbReference type="Gene3D" id="3.30.565.10">
    <property type="entry name" value="Histidine kinase-like ATPase, C-terminal domain"/>
    <property type="match status" value="1"/>
</dbReference>
<dbReference type="InterPro" id="IPR001789">
    <property type="entry name" value="Sig_transdc_resp-reg_receiver"/>
</dbReference>
<dbReference type="Proteomes" id="UP000623842">
    <property type="component" value="Unassembled WGS sequence"/>
</dbReference>
<dbReference type="AlphaFoldDB" id="A0A919BIG5"/>
<protein>
    <submittedName>
        <fullName evidence="5">Fused response regulator/phosphatase</fullName>
    </submittedName>
</protein>
<sequence>MTGVTAGLSSKLALVVDDSAMQCKLLSVLLKQQGYRVVTANDGARAVVMYIKYQPDLVLMDVNMPIMNGYEAAKRIKALDKKDNLCPLLFITSLDSEQVYLECIQAGGDGILVRPFTPELIKAKIKSIQRVSDLYSQVKSLQQEQQKDAELAEQLMSGVIESRNFARDKIGILKKAAALFSGDIQLTALSPNGNLNVLLGDFTGHGLRSSIGAIPLAETFSAMTKKGFSLNEIIHQINQRMYKLLPTDLFLAATFVTISNHDKSAYIFNAGLPATYVFDQYGETKFQIESCHPPIGVLPNLIKDVGLTIVPVEPTDRVVLISDGIVEARNIAGDMYGFNRFERDAREALVQERNNLTEHILHKVTEFCQHVPQEDDISLIDIPCSGWEQKQRSNTPRFESKQTNHPGSEENVSWQWRLYLTGSRLAAINPVPIAMSQIQELEGRAEHWQNVFTVLTELFVNALDHGVLKLDSEMKSSPQGFLQYFKEREKRLKSIDKGFVDIELQCYLMPNSGRLVIRISDSGQGFDFDSYQSILNQEEDEADEACQKLCGRGIKLVYQLCESLEYFNNGAAVTASYSWQDE</sequence>
<dbReference type="CDD" id="cd16936">
    <property type="entry name" value="HATPase_RsbW-like"/>
    <property type="match status" value="1"/>
</dbReference>
<evidence type="ECO:0000256" key="3">
    <source>
        <dbReference type="SAM" id="MobiDB-lite"/>
    </source>
</evidence>
<feature type="region of interest" description="Disordered" evidence="3">
    <location>
        <begin position="389"/>
        <end position="408"/>
    </location>
</feature>
<dbReference type="InterPro" id="IPR052016">
    <property type="entry name" value="Bact_Sigma-Reg"/>
</dbReference>
<dbReference type="Pfam" id="PF07228">
    <property type="entry name" value="SpoIIE"/>
    <property type="match status" value="1"/>
</dbReference>
<evidence type="ECO:0000313" key="5">
    <source>
        <dbReference type="EMBL" id="GHF93322.1"/>
    </source>
</evidence>
<feature type="modified residue" description="4-aspartylphosphate" evidence="2">
    <location>
        <position position="61"/>
    </location>
</feature>
<keyword evidence="2" id="KW-0597">Phosphoprotein</keyword>
<accession>A0A919BIG5</accession>
<dbReference type="EMBL" id="BNCK01000004">
    <property type="protein sequence ID" value="GHF93322.1"/>
    <property type="molecule type" value="Genomic_DNA"/>
</dbReference>
<evidence type="ECO:0000256" key="2">
    <source>
        <dbReference type="PROSITE-ProRule" id="PRU00169"/>
    </source>
</evidence>
<dbReference type="GO" id="GO:0000160">
    <property type="term" value="P:phosphorelay signal transduction system"/>
    <property type="evidence" value="ECO:0007669"/>
    <property type="project" value="InterPro"/>
</dbReference>
<gene>
    <name evidence="5" type="ORF">GCM10017161_22040</name>
</gene>
<comment type="caution">
    <text evidence="5">The sequence shown here is derived from an EMBL/GenBank/DDBJ whole genome shotgun (WGS) entry which is preliminary data.</text>
</comment>
<proteinExistence type="predicted"/>
<dbReference type="InterPro" id="IPR011006">
    <property type="entry name" value="CheY-like_superfamily"/>
</dbReference>
<dbReference type="InterPro" id="IPR036457">
    <property type="entry name" value="PPM-type-like_dom_sf"/>
</dbReference>
<dbReference type="SUPFAM" id="SSF81606">
    <property type="entry name" value="PP2C-like"/>
    <property type="match status" value="1"/>
</dbReference>
<organism evidence="5 6">
    <name type="scientific">Thalassotalea marina</name>
    <dbReference type="NCBI Taxonomy" id="1673741"/>
    <lineage>
        <taxon>Bacteria</taxon>
        <taxon>Pseudomonadati</taxon>
        <taxon>Pseudomonadota</taxon>
        <taxon>Gammaproteobacteria</taxon>
        <taxon>Alteromonadales</taxon>
        <taxon>Colwelliaceae</taxon>
        <taxon>Thalassotalea</taxon>
    </lineage>
</organism>
<dbReference type="GO" id="GO:0016791">
    <property type="term" value="F:phosphatase activity"/>
    <property type="evidence" value="ECO:0007669"/>
    <property type="project" value="TreeGrafter"/>
</dbReference>
<dbReference type="Pfam" id="PF00072">
    <property type="entry name" value="Response_reg"/>
    <property type="match status" value="1"/>
</dbReference>
<dbReference type="SMART" id="SM00448">
    <property type="entry name" value="REC"/>
    <property type="match status" value="1"/>
</dbReference>
<keyword evidence="1" id="KW-0378">Hydrolase</keyword>
<dbReference type="CDD" id="cd17546">
    <property type="entry name" value="REC_hyHK_CKI1_RcsC-like"/>
    <property type="match status" value="1"/>
</dbReference>
<dbReference type="PANTHER" id="PTHR43156:SF2">
    <property type="entry name" value="STAGE II SPORULATION PROTEIN E"/>
    <property type="match status" value="1"/>
</dbReference>
<dbReference type="SUPFAM" id="SSF55874">
    <property type="entry name" value="ATPase domain of HSP90 chaperone/DNA topoisomerase II/histidine kinase"/>
    <property type="match status" value="1"/>
</dbReference>
<dbReference type="SMART" id="SM00331">
    <property type="entry name" value="PP2C_SIG"/>
    <property type="match status" value="1"/>
</dbReference>
<keyword evidence="6" id="KW-1185">Reference proteome</keyword>
<reference evidence="5" key="2">
    <citation type="submission" date="2020-09" db="EMBL/GenBank/DDBJ databases">
        <authorList>
            <person name="Sun Q."/>
            <person name="Kim S."/>
        </authorList>
    </citation>
    <scope>NUCLEOTIDE SEQUENCE</scope>
    <source>
        <strain evidence="5">KCTC 42731</strain>
    </source>
</reference>
<feature type="domain" description="Response regulatory" evidence="4">
    <location>
        <begin position="12"/>
        <end position="129"/>
    </location>
</feature>
<dbReference type="Gene3D" id="3.60.40.10">
    <property type="entry name" value="PPM-type phosphatase domain"/>
    <property type="match status" value="1"/>
</dbReference>
<dbReference type="PANTHER" id="PTHR43156">
    <property type="entry name" value="STAGE II SPORULATION PROTEIN E-RELATED"/>
    <property type="match status" value="1"/>
</dbReference>
<dbReference type="InterPro" id="IPR001932">
    <property type="entry name" value="PPM-type_phosphatase-like_dom"/>
</dbReference>
<evidence type="ECO:0000259" key="4">
    <source>
        <dbReference type="PROSITE" id="PS50110"/>
    </source>
</evidence>
<reference evidence="5" key="1">
    <citation type="journal article" date="2014" name="Int. J. Syst. Evol. Microbiol.">
        <title>Complete genome sequence of Corynebacterium casei LMG S-19264T (=DSM 44701T), isolated from a smear-ripened cheese.</title>
        <authorList>
            <consortium name="US DOE Joint Genome Institute (JGI-PGF)"/>
            <person name="Walter F."/>
            <person name="Albersmeier A."/>
            <person name="Kalinowski J."/>
            <person name="Ruckert C."/>
        </authorList>
    </citation>
    <scope>NUCLEOTIDE SEQUENCE</scope>
    <source>
        <strain evidence="5">KCTC 42731</strain>
    </source>
</reference>
<evidence type="ECO:0000256" key="1">
    <source>
        <dbReference type="ARBA" id="ARBA00022801"/>
    </source>
</evidence>
<evidence type="ECO:0000313" key="6">
    <source>
        <dbReference type="Proteomes" id="UP000623842"/>
    </source>
</evidence>
<dbReference type="SUPFAM" id="SSF52172">
    <property type="entry name" value="CheY-like"/>
    <property type="match status" value="1"/>
</dbReference>
<feature type="compositionally biased region" description="Polar residues" evidence="3">
    <location>
        <begin position="392"/>
        <end position="408"/>
    </location>
</feature>
<dbReference type="PROSITE" id="PS50110">
    <property type="entry name" value="RESPONSE_REGULATORY"/>
    <property type="match status" value="1"/>
</dbReference>